<keyword evidence="2" id="KW-0732">Signal</keyword>
<evidence type="ECO:0000313" key="4">
    <source>
        <dbReference type="Proteomes" id="UP000243515"/>
    </source>
</evidence>
<dbReference type="Proteomes" id="UP000243515">
    <property type="component" value="Unassembled WGS sequence"/>
</dbReference>
<dbReference type="PANTHER" id="PTHR34883">
    <property type="entry name" value="SERINE-RICH PROTEIN, PUTATIVE-RELATED-RELATED"/>
    <property type="match status" value="1"/>
</dbReference>
<reference evidence="3 4" key="1">
    <citation type="journal article" date="2015" name="Environ. Microbiol.">
        <title>Metagenome sequence of Elaphomyces granulatus from sporocarp tissue reveals Ascomycota ectomycorrhizal fingerprints of genome expansion and a Proteobacteria-rich microbiome.</title>
        <authorList>
            <person name="Quandt C.A."/>
            <person name="Kohler A."/>
            <person name="Hesse C.N."/>
            <person name="Sharpton T.J."/>
            <person name="Martin F."/>
            <person name="Spatafora J.W."/>
        </authorList>
    </citation>
    <scope>NUCLEOTIDE SEQUENCE [LARGE SCALE GENOMIC DNA]</scope>
    <source>
        <strain evidence="3 4">OSC145934</strain>
    </source>
</reference>
<feature type="compositionally biased region" description="Low complexity" evidence="1">
    <location>
        <begin position="167"/>
        <end position="203"/>
    </location>
</feature>
<name>A0A232LZH3_9EURO</name>
<sequence length="233" mass="23789">MSMIRSLVVSALLASAVSAKTIEVKVGDGGLTYSPNKTTADAGDEVAFIFYPQNHTVNQASFSNPCRPQKDGFFSGFINSTFGPASNQFVITVKDTSPIWFYCGQAAHCQAGMVGVINEPKTGNKTLEAFASKAKTVSKSENPSEIAGGVFRPLNKNNSTSIPVPSPGSSTYPSGSPAAVSTPGTSASNSGSSSTSSSTSTPTKAGDASSLSLKSWIVAAAAVVAGTAIYIVV</sequence>
<dbReference type="EMBL" id="NPHW01003462">
    <property type="protein sequence ID" value="OXV09553.1"/>
    <property type="molecule type" value="Genomic_DNA"/>
</dbReference>
<keyword evidence="4" id="KW-1185">Reference proteome</keyword>
<organism evidence="3 4">
    <name type="scientific">Elaphomyces granulatus</name>
    <dbReference type="NCBI Taxonomy" id="519963"/>
    <lineage>
        <taxon>Eukaryota</taxon>
        <taxon>Fungi</taxon>
        <taxon>Dikarya</taxon>
        <taxon>Ascomycota</taxon>
        <taxon>Pezizomycotina</taxon>
        <taxon>Eurotiomycetes</taxon>
        <taxon>Eurotiomycetidae</taxon>
        <taxon>Eurotiales</taxon>
        <taxon>Elaphomycetaceae</taxon>
        <taxon>Elaphomyces</taxon>
    </lineage>
</organism>
<feature type="signal peptide" evidence="2">
    <location>
        <begin position="1"/>
        <end position="19"/>
    </location>
</feature>
<dbReference type="OrthoDB" id="2331100at2759"/>
<comment type="caution">
    <text evidence="3">The sequence shown here is derived from an EMBL/GenBank/DDBJ whole genome shotgun (WGS) entry which is preliminary data.</text>
</comment>
<feature type="chain" id="PRO_5012624363" description="Phytocyanin domain-containing protein" evidence="2">
    <location>
        <begin position="20"/>
        <end position="233"/>
    </location>
</feature>
<evidence type="ECO:0008006" key="5">
    <source>
        <dbReference type="Google" id="ProtNLM"/>
    </source>
</evidence>
<dbReference type="AlphaFoldDB" id="A0A232LZH3"/>
<protein>
    <recommendedName>
        <fullName evidence="5">Phytocyanin domain-containing protein</fullName>
    </recommendedName>
</protein>
<dbReference type="SUPFAM" id="SSF49503">
    <property type="entry name" value="Cupredoxins"/>
    <property type="match status" value="1"/>
</dbReference>
<dbReference type="InterPro" id="IPR052953">
    <property type="entry name" value="Ser-rich/MCO-related"/>
</dbReference>
<evidence type="ECO:0000256" key="2">
    <source>
        <dbReference type="SAM" id="SignalP"/>
    </source>
</evidence>
<evidence type="ECO:0000256" key="1">
    <source>
        <dbReference type="SAM" id="MobiDB-lite"/>
    </source>
</evidence>
<dbReference type="InterPro" id="IPR008972">
    <property type="entry name" value="Cupredoxin"/>
</dbReference>
<proteinExistence type="predicted"/>
<gene>
    <name evidence="3" type="ORF">Egran_02684</name>
</gene>
<evidence type="ECO:0000313" key="3">
    <source>
        <dbReference type="EMBL" id="OXV09553.1"/>
    </source>
</evidence>
<dbReference type="Gene3D" id="2.60.40.420">
    <property type="entry name" value="Cupredoxins - blue copper proteins"/>
    <property type="match status" value="1"/>
</dbReference>
<accession>A0A232LZH3</accession>
<dbReference type="PANTHER" id="PTHR34883:SF15">
    <property type="entry name" value="EXTRACELLULAR SERINE-RICH PROTEIN"/>
    <property type="match status" value="1"/>
</dbReference>
<feature type="region of interest" description="Disordered" evidence="1">
    <location>
        <begin position="141"/>
        <end position="207"/>
    </location>
</feature>
<dbReference type="CDD" id="cd00920">
    <property type="entry name" value="Cupredoxin"/>
    <property type="match status" value="1"/>
</dbReference>